<comment type="caution">
    <text evidence="7">The sequence shown here is derived from an EMBL/GenBank/DDBJ whole genome shotgun (WGS) entry which is preliminary data.</text>
</comment>
<keyword evidence="3 5" id="KW-0496">Mitochondrion</keyword>
<sequence>MHPPLYRPHPKCAAVRTRVSARARAPAPRAVARRYPSRARRNPPARAQLVDLLVKCHDENPYGKFWGACNDEKAAMDWCFKEEKEEKRRANFEKTRSFNEEWRKKQDAREVGR</sequence>
<evidence type="ECO:0000256" key="3">
    <source>
        <dbReference type="ARBA" id="ARBA00023128"/>
    </source>
</evidence>
<evidence type="ECO:0000313" key="8">
    <source>
        <dbReference type="Proteomes" id="UP001363151"/>
    </source>
</evidence>
<keyword evidence="4" id="KW-1015">Disulfide bond</keyword>
<protein>
    <recommendedName>
        <fullName evidence="5">COX assembly mitochondrial protein</fullName>
    </recommendedName>
</protein>
<feature type="compositionally biased region" description="Low complexity" evidence="6">
    <location>
        <begin position="16"/>
        <end position="30"/>
    </location>
</feature>
<keyword evidence="8" id="KW-1185">Reference proteome</keyword>
<evidence type="ECO:0000256" key="1">
    <source>
        <dbReference type="ARBA" id="ARBA00004173"/>
    </source>
</evidence>
<dbReference type="EMBL" id="JBBJCI010000210">
    <property type="protein sequence ID" value="KAK7240536.1"/>
    <property type="molecule type" value="Genomic_DNA"/>
</dbReference>
<organism evidence="7 8">
    <name type="scientific">Aureococcus anophagefferens</name>
    <name type="common">Harmful bloom alga</name>
    <dbReference type="NCBI Taxonomy" id="44056"/>
    <lineage>
        <taxon>Eukaryota</taxon>
        <taxon>Sar</taxon>
        <taxon>Stramenopiles</taxon>
        <taxon>Ochrophyta</taxon>
        <taxon>Pelagophyceae</taxon>
        <taxon>Pelagomonadales</taxon>
        <taxon>Pelagomonadaceae</taxon>
        <taxon>Aureococcus</taxon>
    </lineage>
</organism>
<feature type="region of interest" description="Disordered" evidence="6">
    <location>
        <begin position="90"/>
        <end position="113"/>
    </location>
</feature>
<name>A0ABR1FWZ1_AURAN</name>
<dbReference type="Pfam" id="PF08583">
    <property type="entry name" value="Cmc1"/>
    <property type="match status" value="1"/>
</dbReference>
<evidence type="ECO:0000256" key="5">
    <source>
        <dbReference type="RuleBase" id="RU364104"/>
    </source>
</evidence>
<feature type="compositionally biased region" description="Basic residues" evidence="6">
    <location>
        <begin position="31"/>
        <end position="43"/>
    </location>
</feature>
<evidence type="ECO:0000256" key="4">
    <source>
        <dbReference type="ARBA" id="ARBA00023157"/>
    </source>
</evidence>
<comment type="similarity">
    <text evidence="2 5">Belongs to the CMC family.</text>
</comment>
<feature type="region of interest" description="Disordered" evidence="6">
    <location>
        <begin position="16"/>
        <end position="43"/>
    </location>
</feature>
<gene>
    <name evidence="7" type="ORF">SO694_0005709</name>
</gene>
<evidence type="ECO:0000313" key="7">
    <source>
        <dbReference type="EMBL" id="KAK7240536.1"/>
    </source>
</evidence>
<evidence type="ECO:0000256" key="6">
    <source>
        <dbReference type="SAM" id="MobiDB-lite"/>
    </source>
</evidence>
<dbReference type="InterPro" id="IPR013892">
    <property type="entry name" value="Cyt_c_biogenesis_Cmc1-like"/>
</dbReference>
<evidence type="ECO:0000256" key="2">
    <source>
        <dbReference type="ARBA" id="ARBA00007347"/>
    </source>
</evidence>
<proteinExistence type="inferred from homology"/>
<dbReference type="PANTHER" id="PTHR22977:SF1">
    <property type="entry name" value="COX ASSEMBLY MITOCHONDRIAL PROTEIN 2 HOMOLOG"/>
    <property type="match status" value="1"/>
</dbReference>
<accession>A0ABR1FWZ1</accession>
<dbReference type="Proteomes" id="UP001363151">
    <property type="component" value="Unassembled WGS sequence"/>
</dbReference>
<dbReference type="PANTHER" id="PTHR22977">
    <property type="entry name" value="COX ASSEMBLY MITOCHONDRIAL PROTEIN"/>
    <property type="match status" value="1"/>
</dbReference>
<comment type="subcellular location">
    <subcellularLocation>
        <location evidence="1 5">Mitochondrion</location>
    </subcellularLocation>
</comment>
<reference evidence="7 8" key="1">
    <citation type="submission" date="2024-03" db="EMBL/GenBank/DDBJ databases">
        <title>Aureococcus anophagefferens CCMP1851 and Kratosvirus quantuckense: Draft genome of a second virus-susceptible host strain in the model system.</title>
        <authorList>
            <person name="Chase E."/>
            <person name="Truchon A.R."/>
            <person name="Schepens W."/>
            <person name="Wilhelm S.W."/>
        </authorList>
    </citation>
    <scope>NUCLEOTIDE SEQUENCE [LARGE SCALE GENOMIC DNA]</scope>
    <source>
        <strain evidence="7 8">CCMP1851</strain>
    </source>
</reference>